<feature type="transmembrane region" description="Helical" evidence="1">
    <location>
        <begin position="52"/>
        <end position="75"/>
    </location>
</feature>
<reference evidence="2 3" key="1">
    <citation type="submission" date="2018-11" db="EMBL/GenBank/DDBJ databases">
        <title>Aureibaculum marinum gen. nov., sp. nov., a member of the family Flavobacteriaceae isolated from the Bohai Sea.</title>
        <authorList>
            <person name="Ji X."/>
        </authorList>
    </citation>
    <scope>NUCLEOTIDE SEQUENCE [LARGE SCALE GENOMIC DNA]</scope>
    <source>
        <strain evidence="2 3">BH-SD17</strain>
    </source>
</reference>
<keyword evidence="1" id="KW-0472">Membrane</keyword>
<name>A0A3N4N947_9FLAO</name>
<accession>A0A3N4N947</accession>
<protein>
    <submittedName>
        <fullName evidence="2">Uncharacterized protein</fullName>
    </submittedName>
</protein>
<dbReference type="EMBL" id="RPFJ01000098">
    <property type="protein sequence ID" value="RPD90707.1"/>
    <property type="molecule type" value="Genomic_DNA"/>
</dbReference>
<keyword evidence="1" id="KW-0812">Transmembrane</keyword>
<evidence type="ECO:0000313" key="3">
    <source>
        <dbReference type="Proteomes" id="UP000270856"/>
    </source>
</evidence>
<sequence length="85" mass="9762">MSKLINILEKQYQIWLFLIGIVLIVGGVYFFLDIKSMEEAGKEVHMNKLFKLVYNFGGKYTILAYFEVIGLLSLISGIQTIKNKL</sequence>
<feature type="transmembrane region" description="Helical" evidence="1">
    <location>
        <begin position="12"/>
        <end position="32"/>
    </location>
</feature>
<dbReference type="RefSeq" id="WP_123899257.1">
    <property type="nucleotide sequence ID" value="NZ_RPFJ01000098.1"/>
</dbReference>
<dbReference type="Proteomes" id="UP000270856">
    <property type="component" value="Unassembled WGS sequence"/>
</dbReference>
<evidence type="ECO:0000256" key="1">
    <source>
        <dbReference type="SAM" id="Phobius"/>
    </source>
</evidence>
<keyword evidence="1" id="KW-1133">Transmembrane helix</keyword>
<organism evidence="2 3">
    <name type="scientific">Aureibaculum marinum</name>
    <dbReference type="NCBI Taxonomy" id="2487930"/>
    <lineage>
        <taxon>Bacteria</taxon>
        <taxon>Pseudomonadati</taxon>
        <taxon>Bacteroidota</taxon>
        <taxon>Flavobacteriia</taxon>
        <taxon>Flavobacteriales</taxon>
        <taxon>Flavobacteriaceae</taxon>
        <taxon>Aureibaculum</taxon>
    </lineage>
</organism>
<comment type="caution">
    <text evidence="2">The sequence shown here is derived from an EMBL/GenBank/DDBJ whole genome shotgun (WGS) entry which is preliminary data.</text>
</comment>
<keyword evidence="3" id="KW-1185">Reference proteome</keyword>
<dbReference type="AlphaFoldDB" id="A0A3N4N947"/>
<gene>
    <name evidence="2" type="ORF">EGM88_15255</name>
</gene>
<proteinExistence type="predicted"/>
<evidence type="ECO:0000313" key="2">
    <source>
        <dbReference type="EMBL" id="RPD90707.1"/>
    </source>
</evidence>
<dbReference type="OrthoDB" id="1446110at2"/>